<dbReference type="AlphaFoldDB" id="A0AA39A3K7"/>
<keyword evidence="1" id="KW-0472">Membrane</keyword>
<organism evidence="2 3">
    <name type="scientific">Vitis rotundifolia</name>
    <name type="common">Muscadine grape</name>
    <dbReference type="NCBI Taxonomy" id="103349"/>
    <lineage>
        <taxon>Eukaryota</taxon>
        <taxon>Viridiplantae</taxon>
        <taxon>Streptophyta</taxon>
        <taxon>Embryophyta</taxon>
        <taxon>Tracheophyta</taxon>
        <taxon>Spermatophyta</taxon>
        <taxon>Magnoliopsida</taxon>
        <taxon>eudicotyledons</taxon>
        <taxon>Gunneridae</taxon>
        <taxon>Pentapetalae</taxon>
        <taxon>rosids</taxon>
        <taxon>Vitales</taxon>
        <taxon>Vitaceae</taxon>
        <taxon>Viteae</taxon>
        <taxon>Vitis</taxon>
    </lineage>
</organism>
<proteinExistence type="predicted"/>
<dbReference type="Proteomes" id="UP001168098">
    <property type="component" value="Unassembled WGS sequence"/>
</dbReference>
<sequence>MHSTMSSLEKAAPVLDLQICSYEKQCVKEGDANEEEDKGPLLDQTIVSEAEACELESKTTAGSIETMIVAEQIIEEKRSMEEVPTVSSSVGLSETCSSETKISESIGAEGGDNPTLTVSCNTSIEVIKNRSLELKICSEITSEAGAPALDLPAENCESQSEKACIAEIERGNSPVVVDALVLESKAFNLLKRIQSWELMWRPFALILSFPAKWMMFLAGNHLLVMVLWLTYL</sequence>
<evidence type="ECO:0000256" key="1">
    <source>
        <dbReference type="SAM" id="Phobius"/>
    </source>
</evidence>
<keyword evidence="3" id="KW-1185">Reference proteome</keyword>
<name>A0AA39A3K7_VITRO</name>
<accession>A0AA39A3K7</accession>
<dbReference type="EMBL" id="JARBHA010000005">
    <property type="protein sequence ID" value="KAJ9700129.1"/>
    <property type="molecule type" value="Genomic_DNA"/>
</dbReference>
<comment type="caution">
    <text evidence="2">The sequence shown here is derived from an EMBL/GenBank/DDBJ whole genome shotgun (WGS) entry which is preliminary data.</text>
</comment>
<reference evidence="2 3" key="1">
    <citation type="journal article" date="2023" name="BMC Biotechnol.">
        <title>Vitis rotundifolia cv Carlos genome sequencing.</title>
        <authorList>
            <person name="Huff M."/>
            <person name="Hulse-Kemp A."/>
            <person name="Scheffler B."/>
            <person name="Youngblood R."/>
            <person name="Simpson S."/>
            <person name="Babiker E."/>
            <person name="Staton M."/>
        </authorList>
    </citation>
    <scope>NUCLEOTIDE SEQUENCE [LARGE SCALE GENOMIC DNA]</scope>
    <source>
        <tissue evidence="2">Leaf</tissue>
    </source>
</reference>
<evidence type="ECO:0000313" key="3">
    <source>
        <dbReference type="Proteomes" id="UP001168098"/>
    </source>
</evidence>
<feature type="transmembrane region" description="Helical" evidence="1">
    <location>
        <begin position="213"/>
        <end position="231"/>
    </location>
</feature>
<keyword evidence="1" id="KW-1133">Transmembrane helix</keyword>
<evidence type="ECO:0000313" key="2">
    <source>
        <dbReference type="EMBL" id="KAJ9700129.1"/>
    </source>
</evidence>
<protein>
    <submittedName>
        <fullName evidence="2">Uncharacterized protein</fullName>
    </submittedName>
</protein>
<gene>
    <name evidence="2" type="ORF">PVL29_005791</name>
</gene>
<keyword evidence="1" id="KW-0812">Transmembrane</keyword>